<dbReference type="InterPro" id="IPR050194">
    <property type="entry name" value="Glycosyltransferase_grp1"/>
</dbReference>
<name>A0ABW2AFP9_9MICO</name>
<sequence>MSLTNAARRLPKVLIVAGYFDWFSGYQETALARAMASLADTYVLAGDRVSPIFSDEQLERIGQQRRYPANTRVEHGVTVTRLATRELRSMVWAPSVPRTIADGNFDVIVQVMPGQLFPALASLARNVRRVVLYGDNKAMYAGLPPAVAAAKFAVFCATKGALYTAVNLRADHVYGYTKDTIRRLRAFHPGTTMTLFPLTYDENKFFYSPELRESRRHQLGFREDDVVILGAGKVNAQKRLDLLVDAFHQARDGLPQLRLVLAGFDDGPVAQSLRDDVVRRGVANFVTILPFVDSDELNALFNASDLGVWPRMPAVTIQQALGTGLDVLIPNNDFTDHLFYSDLRSHEVRNTRSGERDSAPLASSFSMLASDLPRSDTDRQTAAYLAKCTISARSLCQALLENVVERS</sequence>
<dbReference type="InterPro" id="IPR001296">
    <property type="entry name" value="Glyco_trans_1"/>
</dbReference>
<evidence type="ECO:0000313" key="4">
    <source>
        <dbReference type="EMBL" id="MFC6705742.1"/>
    </source>
</evidence>
<gene>
    <name evidence="4" type="ORF">ACFQDH_10805</name>
</gene>
<dbReference type="Pfam" id="PF00534">
    <property type="entry name" value="Glycos_transf_1"/>
    <property type="match status" value="1"/>
</dbReference>
<keyword evidence="4" id="KW-0328">Glycosyltransferase</keyword>
<organism evidence="4 5">
    <name type="scientific">Flexivirga alba</name>
    <dbReference type="NCBI Taxonomy" id="702742"/>
    <lineage>
        <taxon>Bacteria</taxon>
        <taxon>Bacillati</taxon>
        <taxon>Actinomycetota</taxon>
        <taxon>Actinomycetes</taxon>
        <taxon>Micrococcales</taxon>
        <taxon>Dermacoccaceae</taxon>
        <taxon>Flexivirga</taxon>
    </lineage>
</organism>
<dbReference type="Proteomes" id="UP001596298">
    <property type="component" value="Unassembled WGS sequence"/>
</dbReference>
<keyword evidence="5" id="KW-1185">Reference proteome</keyword>
<keyword evidence="2 4" id="KW-0808">Transferase</keyword>
<dbReference type="PANTHER" id="PTHR45947">
    <property type="entry name" value="SULFOQUINOVOSYL TRANSFERASE SQD2"/>
    <property type="match status" value="1"/>
</dbReference>
<protein>
    <recommendedName>
        <fullName evidence="1">D-inositol 3-phosphate glycosyltransferase</fullName>
    </recommendedName>
</protein>
<reference evidence="5" key="1">
    <citation type="journal article" date="2019" name="Int. J. Syst. Evol. Microbiol.">
        <title>The Global Catalogue of Microorganisms (GCM) 10K type strain sequencing project: providing services to taxonomists for standard genome sequencing and annotation.</title>
        <authorList>
            <consortium name="The Broad Institute Genomics Platform"/>
            <consortium name="The Broad Institute Genome Sequencing Center for Infectious Disease"/>
            <person name="Wu L."/>
            <person name="Ma J."/>
        </authorList>
    </citation>
    <scope>NUCLEOTIDE SEQUENCE [LARGE SCALE GENOMIC DNA]</scope>
    <source>
        <strain evidence="5">CCUG 58127</strain>
    </source>
</reference>
<accession>A0ABW2AFP9</accession>
<comment type="caution">
    <text evidence="4">The sequence shown here is derived from an EMBL/GenBank/DDBJ whole genome shotgun (WGS) entry which is preliminary data.</text>
</comment>
<evidence type="ECO:0000313" key="5">
    <source>
        <dbReference type="Proteomes" id="UP001596298"/>
    </source>
</evidence>
<dbReference type="EMBL" id="JBHSWH010000001">
    <property type="protein sequence ID" value="MFC6705742.1"/>
    <property type="molecule type" value="Genomic_DNA"/>
</dbReference>
<dbReference type="Gene3D" id="3.40.50.2000">
    <property type="entry name" value="Glycogen Phosphorylase B"/>
    <property type="match status" value="2"/>
</dbReference>
<proteinExistence type="predicted"/>
<dbReference type="PANTHER" id="PTHR45947:SF3">
    <property type="entry name" value="SULFOQUINOVOSYL TRANSFERASE SQD2"/>
    <property type="match status" value="1"/>
</dbReference>
<feature type="domain" description="Glycosyl transferase family 1" evidence="3">
    <location>
        <begin position="213"/>
        <end position="310"/>
    </location>
</feature>
<evidence type="ECO:0000256" key="2">
    <source>
        <dbReference type="ARBA" id="ARBA00022679"/>
    </source>
</evidence>
<evidence type="ECO:0000256" key="1">
    <source>
        <dbReference type="ARBA" id="ARBA00021292"/>
    </source>
</evidence>
<dbReference type="RefSeq" id="WP_382401150.1">
    <property type="nucleotide sequence ID" value="NZ_JBHSWH010000001.1"/>
</dbReference>
<dbReference type="GO" id="GO:0016757">
    <property type="term" value="F:glycosyltransferase activity"/>
    <property type="evidence" value="ECO:0007669"/>
    <property type="project" value="UniProtKB-KW"/>
</dbReference>
<evidence type="ECO:0000259" key="3">
    <source>
        <dbReference type="Pfam" id="PF00534"/>
    </source>
</evidence>
<dbReference type="SUPFAM" id="SSF53756">
    <property type="entry name" value="UDP-Glycosyltransferase/glycogen phosphorylase"/>
    <property type="match status" value="1"/>
</dbReference>